<evidence type="ECO:0000256" key="8">
    <source>
        <dbReference type="PROSITE-ProRule" id="PRU00169"/>
    </source>
</evidence>
<keyword evidence="5" id="KW-0805">Transcription regulation</keyword>
<keyword evidence="3" id="KW-0067">ATP-binding</keyword>
<dbReference type="AlphaFoldDB" id="A4BP79"/>
<dbReference type="PROSITE" id="PS50045">
    <property type="entry name" value="SIGMA54_INTERACT_4"/>
    <property type="match status" value="1"/>
</dbReference>
<evidence type="ECO:0000259" key="9">
    <source>
        <dbReference type="PROSITE" id="PS50045"/>
    </source>
</evidence>
<dbReference type="InterPro" id="IPR001789">
    <property type="entry name" value="Sig_transdc_resp-reg_receiver"/>
</dbReference>
<dbReference type="SUPFAM" id="SSF52172">
    <property type="entry name" value="CheY-like"/>
    <property type="match status" value="1"/>
</dbReference>
<dbReference type="Gene3D" id="1.10.10.60">
    <property type="entry name" value="Homeodomain-like"/>
    <property type="match status" value="1"/>
</dbReference>
<dbReference type="InterPro" id="IPR002078">
    <property type="entry name" value="Sigma_54_int"/>
</dbReference>
<keyword evidence="12" id="KW-1185">Reference proteome</keyword>
<dbReference type="InterPro" id="IPR025944">
    <property type="entry name" value="Sigma_54_int_dom_CS"/>
</dbReference>
<dbReference type="Proteomes" id="UP000003374">
    <property type="component" value="Unassembled WGS sequence"/>
</dbReference>
<comment type="caution">
    <text evidence="11">The sequence shown here is derived from an EMBL/GenBank/DDBJ whole genome shotgun (WGS) entry which is preliminary data.</text>
</comment>
<dbReference type="Pfam" id="PF00158">
    <property type="entry name" value="Sigma54_activat"/>
    <property type="match status" value="1"/>
</dbReference>
<gene>
    <name evidence="11" type="ORF">NB231_11609</name>
</gene>
<dbReference type="Gene3D" id="1.10.8.60">
    <property type="match status" value="1"/>
</dbReference>
<dbReference type="SUPFAM" id="SSF46689">
    <property type="entry name" value="Homeodomain-like"/>
    <property type="match status" value="1"/>
</dbReference>
<feature type="domain" description="Response regulatory" evidence="10">
    <location>
        <begin position="5"/>
        <end position="120"/>
    </location>
</feature>
<keyword evidence="7" id="KW-0804">Transcription</keyword>
<evidence type="ECO:0000256" key="4">
    <source>
        <dbReference type="ARBA" id="ARBA00023012"/>
    </source>
</evidence>
<feature type="modified residue" description="4-aspartylphosphate" evidence="8">
    <location>
        <position position="54"/>
    </location>
</feature>
<keyword evidence="4" id="KW-0902">Two-component regulatory system</keyword>
<name>A4BP79_9GAMM</name>
<dbReference type="PANTHER" id="PTHR32071:SF17">
    <property type="entry name" value="TRANSCRIPTIONAL REGULATOR (NTRC FAMILY)"/>
    <property type="match status" value="1"/>
</dbReference>
<dbReference type="GO" id="GO:0043565">
    <property type="term" value="F:sequence-specific DNA binding"/>
    <property type="evidence" value="ECO:0007669"/>
    <property type="project" value="InterPro"/>
</dbReference>
<evidence type="ECO:0000256" key="1">
    <source>
        <dbReference type="ARBA" id="ARBA00022553"/>
    </source>
</evidence>
<organism evidence="11 12">
    <name type="scientific">Nitrococcus mobilis Nb-231</name>
    <dbReference type="NCBI Taxonomy" id="314278"/>
    <lineage>
        <taxon>Bacteria</taxon>
        <taxon>Pseudomonadati</taxon>
        <taxon>Pseudomonadota</taxon>
        <taxon>Gammaproteobacteria</taxon>
        <taxon>Chromatiales</taxon>
        <taxon>Ectothiorhodospiraceae</taxon>
        <taxon>Nitrococcus</taxon>
    </lineage>
</organism>
<dbReference type="GO" id="GO:0006355">
    <property type="term" value="P:regulation of DNA-templated transcription"/>
    <property type="evidence" value="ECO:0007669"/>
    <property type="project" value="InterPro"/>
</dbReference>
<evidence type="ECO:0000256" key="6">
    <source>
        <dbReference type="ARBA" id="ARBA00023125"/>
    </source>
</evidence>
<dbReference type="InterPro" id="IPR002197">
    <property type="entry name" value="HTH_Fis"/>
</dbReference>
<keyword evidence="2" id="KW-0547">Nucleotide-binding</keyword>
<dbReference type="RefSeq" id="WP_005002687.1">
    <property type="nucleotide sequence ID" value="NZ_CH672427.1"/>
</dbReference>
<accession>A4BP79</accession>
<dbReference type="CDD" id="cd17550">
    <property type="entry name" value="REC_NtrX-like"/>
    <property type="match status" value="1"/>
</dbReference>
<proteinExistence type="predicted"/>
<dbReference type="EMBL" id="AAOF01000003">
    <property type="protein sequence ID" value="EAR22380.1"/>
    <property type="molecule type" value="Genomic_DNA"/>
</dbReference>
<evidence type="ECO:0000313" key="11">
    <source>
        <dbReference type="EMBL" id="EAR22380.1"/>
    </source>
</evidence>
<sequence length="448" mass="50100">MNAAYVLVVDDEPDIRQLVKEILEDEGYQVATAGNAAAAREARRRRCPDLILLDIWMPDEDGVTLLKEWSENDANRCPVVMISGHGTVETAVEATRLGAIDFIEKPLSMAKLLVTVRQALADSAGKTAQSSPPGAGEPLKPVGHSHQLEELRKQVRRLAASESRVLFSGEPGSGKTCFARYLHALSERRRGPLIEFAGEKAAVELFGYEDTPGRLEAASNGTLVLDEVADLEPEAQIRLVSALEKQEFQRIDGSRSQPLTTRIIALTRLNLAAVVRAGHFREDLYYHLNVVPVHIPPLREHIEDIPDLLNFYVNHLVEQQSLPYRRFNVAAQNRLRNYTWPGNVRELRNLVQRLLILGECLEITVSEIDNALTTSAQIAEMDAATNLPNLSLDRPLREAREEFERLYLQHQLKRAAGSVARLARLTGMERTHLYRKLRALGIDPKESA</sequence>
<dbReference type="eggNOG" id="COG2204">
    <property type="taxonomic scope" value="Bacteria"/>
</dbReference>
<keyword evidence="1 8" id="KW-0597">Phosphoprotein</keyword>
<dbReference type="SUPFAM" id="SSF52540">
    <property type="entry name" value="P-loop containing nucleoside triphosphate hydrolases"/>
    <property type="match status" value="1"/>
</dbReference>
<dbReference type="InterPro" id="IPR025943">
    <property type="entry name" value="Sigma_54_int_dom_ATP-bd_2"/>
</dbReference>
<dbReference type="Gene3D" id="3.40.50.2300">
    <property type="match status" value="1"/>
</dbReference>
<dbReference type="PROSITE" id="PS00676">
    <property type="entry name" value="SIGMA54_INTERACT_2"/>
    <property type="match status" value="1"/>
</dbReference>
<keyword evidence="6" id="KW-0238">DNA-binding</keyword>
<dbReference type="InterPro" id="IPR058031">
    <property type="entry name" value="AAA_lid_NorR"/>
</dbReference>
<dbReference type="OrthoDB" id="9804019at2"/>
<dbReference type="STRING" id="314278.NB231_11609"/>
<protein>
    <submittedName>
        <fullName evidence="11">Nitrogen regulation protein NtrX, putative</fullName>
    </submittedName>
</protein>
<evidence type="ECO:0000256" key="7">
    <source>
        <dbReference type="ARBA" id="ARBA00023163"/>
    </source>
</evidence>
<dbReference type="PROSITE" id="PS00688">
    <property type="entry name" value="SIGMA54_INTERACT_3"/>
    <property type="match status" value="1"/>
</dbReference>
<evidence type="ECO:0000259" key="10">
    <source>
        <dbReference type="PROSITE" id="PS50110"/>
    </source>
</evidence>
<evidence type="ECO:0000313" key="12">
    <source>
        <dbReference type="Proteomes" id="UP000003374"/>
    </source>
</evidence>
<dbReference type="SMART" id="SM00448">
    <property type="entry name" value="REC"/>
    <property type="match status" value="1"/>
</dbReference>
<dbReference type="PANTHER" id="PTHR32071">
    <property type="entry name" value="TRANSCRIPTIONAL REGULATORY PROTEIN"/>
    <property type="match status" value="1"/>
</dbReference>
<evidence type="ECO:0000256" key="2">
    <source>
        <dbReference type="ARBA" id="ARBA00022741"/>
    </source>
</evidence>
<dbReference type="CDD" id="cd00009">
    <property type="entry name" value="AAA"/>
    <property type="match status" value="1"/>
</dbReference>
<dbReference type="FunFam" id="3.40.50.2300:FF:000018">
    <property type="entry name" value="DNA-binding transcriptional regulator NtrC"/>
    <property type="match status" value="1"/>
</dbReference>
<dbReference type="Pfam" id="PF00072">
    <property type="entry name" value="Response_reg"/>
    <property type="match status" value="1"/>
</dbReference>
<dbReference type="InterPro" id="IPR003593">
    <property type="entry name" value="AAA+_ATPase"/>
</dbReference>
<dbReference type="GO" id="GO:0005524">
    <property type="term" value="F:ATP binding"/>
    <property type="evidence" value="ECO:0007669"/>
    <property type="project" value="UniProtKB-KW"/>
</dbReference>
<dbReference type="HOGENOM" id="CLU_000445_0_6_6"/>
<dbReference type="InterPro" id="IPR011006">
    <property type="entry name" value="CheY-like_superfamily"/>
</dbReference>
<reference evidence="11 12" key="1">
    <citation type="submission" date="2006-02" db="EMBL/GenBank/DDBJ databases">
        <authorList>
            <person name="Waterbury J."/>
            <person name="Ferriera S."/>
            <person name="Johnson J."/>
            <person name="Kravitz S."/>
            <person name="Halpern A."/>
            <person name="Remington K."/>
            <person name="Beeson K."/>
            <person name="Tran B."/>
            <person name="Rogers Y.-H."/>
            <person name="Friedman R."/>
            <person name="Venter J.C."/>
        </authorList>
    </citation>
    <scope>NUCLEOTIDE SEQUENCE [LARGE SCALE GENOMIC DNA]</scope>
    <source>
        <strain evidence="11 12">Nb-231</strain>
    </source>
</reference>
<dbReference type="Gene3D" id="3.40.50.300">
    <property type="entry name" value="P-loop containing nucleotide triphosphate hydrolases"/>
    <property type="match status" value="1"/>
</dbReference>
<evidence type="ECO:0000256" key="3">
    <source>
        <dbReference type="ARBA" id="ARBA00022840"/>
    </source>
</evidence>
<evidence type="ECO:0000256" key="5">
    <source>
        <dbReference type="ARBA" id="ARBA00023015"/>
    </source>
</evidence>
<dbReference type="Pfam" id="PF25601">
    <property type="entry name" value="AAA_lid_14"/>
    <property type="match status" value="1"/>
</dbReference>
<dbReference type="InterPro" id="IPR027417">
    <property type="entry name" value="P-loop_NTPase"/>
</dbReference>
<dbReference type="InterPro" id="IPR009057">
    <property type="entry name" value="Homeodomain-like_sf"/>
</dbReference>
<dbReference type="Pfam" id="PF02954">
    <property type="entry name" value="HTH_8"/>
    <property type="match status" value="1"/>
</dbReference>
<dbReference type="PROSITE" id="PS50110">
    <property type="entry name" value="RESPONSE_REGULATORY"/>
    <property type="match status" value="1"/>
</dbReference>
<feature type="domain" description="Sigma-54 factor interaction" evidence="9">
    <location>
        <begin position="141"/>
        <end position="356"/>
    </location>
</feature>
<dbReference type="SMART" id="SM00382">
    <property type="entry name" value="AAA"/>
    <property type="match status" value="1"/>
</dbReference>
<dbReference type="GO" id="GO:0000160">
    <property type="term" value="P:phosphorelay signal transduction system"/>
    <property type="evidence" value="ECO:0007669"/>
    <property type="project" value="UniProtKB-KW"/>
</dbReference>